<evidence type="ECO:0000256" key="7">
    <source>
        <dbReference type="PROSITE-ProRule" id="PRU00042"/>
    </source>
</evidence>
<dbReference type="SMART" id="SM00355">
    <property type="entry name" value="ZnF_C2H2"/>
    <property type="match status" value="3"/>
</dbReference>
<dbReference type="GO" id="GO:0000978">
    <property type="term" value="F:RNA polymerase II cis-regulatory region sequence-specific DNA binding"/>
    <property type="evidence" value="ECO:0007669"/>
    <property type="project" value="TreeGrafter"/>
</dbReference>
<dbReference type="PROSITE" id="PS00028">
    <property type="entry name" value="ZINC_FINGER_C2H2_1"/>
    <property type="match status" value="2"/>
</dbReference>
<gene>
    <name evidence="9" type="ORF">NDN08_004960</name>
</gene>
<dbReference type="EMBL" id="JAMWBK010000012">
    <property type="protein sequence ID" value="KAJ8901100.1"/>
    <property type="molecule type" value="Genomic_DNA"/>
</dbReference>
<keyword evidence="6" id="KW-0539">Nucleus</keyword>
<feature type="domain" description="C2H2-type" evidence="8">
    <location>
        <begin position="327"/>
        <end position="354"/>
    </location>
</feature>
<dbReference type="InterPro" id="IPR013087">
    <property type="entry name" value="Znf_C2H2_type"/>
</dbReference>
<comment type="caution">
    <text evidence="9">The sequence shown here is derived from an EMBL/GenBank/DDBJ whole genome shotgun (WGS) entry which is preliminary data.</text>
</comment>
<keyword evidence="3" id="KW-0677">Repeat</keyword>
<dbReference type="GO" id="GO:0008270">
    <property type="term" value="F:zinc ion binding"/>
    <property type="evidence" value="ECO:0007669"/>
    <property type="project" value="UniProtKB-KW"/>
</dbReference>
<reference evidence="9 10" key="1">
    <citation type="journal article" date="2023" name="Nat. Commun.">
        <title>Origin of minicircular mitochondrial genomes in red algae.</title>
        <authorList>
            <person name="Lee Y."/>
            <person name="Cho C.H."/>
            <person name="Lee Y.M."/>
            <person name="Park S.I."/>
            <person name="Yang J.H."/>
            <person name="West J.A."/>
            <person name="Bhattacharya D."/>
            <person name="Yoon H.S."/>
        </authorList>
    </citation>
    <scope>NUCLEOTIDE SEQUENCE [LARGE SCALE GENOMIC DNA]</scope>
    <source>
        <strain evidence="9 10">CCMP1338</strain>
        <tissue evidence="9">Whole cell</tissue>
    </source>
</reference>
<feature type="domain" description="C2H2-type" evidence="8">
    <location>
        <begin position="298"/>
        <end position="326"/>
    </location>
</feature>
<dbReference type="PANTHER" id="PTHR24388">
    <property type="entry name" value="ZINC FINGER PROTEIN"/>
    <property type="match status" value="1"/>
</dbReference>
<evidence type="ECO:0000256" key="6">
    <source>
        <dbReference type="ARBA" id="ARBA00023242"/>
    </source>
</evidence>
<dbReference type="PROSITE" id="PS50157">
    <property type="entry name" value="ZINC_FINGER_C2H2_2"/>
    <property type="match status" value="3"/>
</dbReference>
<name>A0AAV8UF41_9RHOD</name>
<proteinExistence type="predicted"/>
<dbReference type="InterPro" id="IPR050527">
    <property type="entry name" value="Snail/Krueppel_Znf"/>
</dbReference>
<keyword evidence="2" id="KW-0479">Metal-binding</keyword>
<keyword evidence="5" id="KW-0862">Zinc</keyword>
<accession>A0AAV8UF41</accession>
<dbReference type="SUPFAM" id="SSF57667">
    <property type="entry name" value="beta-beta-alpha zinc fingers"/>
    <property type="match status" value="2"/>
</dbReference>
<evidence type="ECO:0000313" key="9">
    <source>
        <dbReference type="EMBL" id="KAJ8901100.1"/>
    </source>
</evidence>
<dbReference type="Gene3D" id="3.30.160.60">
    <property type="entry name" value="Classic Zinc Finger"/>
    <property type="match status" value="2"/>
</dbReference>
<dbReference type="AlphaFoldDB" id="A0AAV8UF41"/>
<dbReference type="GO" id="GO:0000981">
    <property type="term" value="F:DNA-binding transcription factor activity, RNA polymerase II-specific"/>
    <property type="evidence" value="ECO:0007669"/>
    <property type="project" value="TreeGrafter"/>
</dbReference>
<feature type="domain" description="C2H2-type" evidence="8">
    <location>
        <begin position="269"/>
        <end position="297"/>
    </location>
</feature>
<evidence type="ECO:0000256" key="4">
    <source>
        <dbReference type="ARBA" id="ARBA00022771"/>
    </source>
</evidence>
<dbReference type="PANTHER" id="PTHR24388:SF54">
    <property type="entry name" value="PROTEIN ESCARGOT"/>
    <property type="match status" value="1"/>
</dbReference>
<keyword evidence="10" id="KW-1185">Reference proteome</keyword>
<evidence type="ECO:0000256" key="5">
    <source>
        <dbReference type="ARBA" id="ARBA00022833"/>
    </source>
</evidence>
<dbReference type="InterPro" id="IPR036236">
    <property type="entry name" value="Znf_C2H2_sf"/>
</dbReference>
<evidence type="ECO:0000259" key="8">
    <source>
        <dbReference type="PROSITE" id="PS50157"/>
    </source>
</evidence>
<evidence type="ECO:0000256" key="3">
    <source>
        <dbReference type="ARBA" id="ARBA00022737"/>
    </source>
</evidence>
<protein>
    <recommendedName>
        <fullName evidence="8">C2H2-type domain-containing protein</fullName>
    </recommendedName>
</protein>
<dbReference type="Pfam" id="PF00096">
    <property type="entry name" value="zf-C2H2"/>
    <property type="match status" value="1"/>
</dbReference>
<comment type="subcellular location">
    <subcellularLocation>
        <location evidence="1">Nucleus</location>
    </subcellularLocation>
</comment>
<evidence type="ECO:0000256" key="2">
    <source>
        <dbReference type="ARBA" id="ARBA00022723"/>
    </source>
</evidence>
<sequence>MKSFEVFPEWVESILDVEQVRSWIFDSEEMQIGVDALKSESMFLHQVVKMPGPAWGFESAEGGVMGSNLAVRHPDYCLCFQLEKHDGKWLFDRKVALLYIGKNNLCTVDYNRRQKKIMFAIYNTLDVRSIEYTVEEDSTVHTPVFSRWERDCPFCAVRGDICECTESMRQFESMRLTRFSDPWKGINDYYVNASCNGWGIRAMGDYVIRIRMCLRMDGYERTHDYMQKVCTDVLPMPRRNLLNEAVDAIGSDVQSSSEELSYAKSAPVHICHLCSAKFHSSYHLRRHVEGTHLNQRSFKCRQCNKSFKQKGHLSEHMRAVHGGGNHFNCEVCSKSFTWKSSYNRHVKDVHENVK</sequence>
<organism evidence="9 10">
    <name type="scientific">Rhodosorus marinus</name>
    <dbReference type="NCBI Taxonomy" id="101924"/>
    <lineage>
        <taxon>Eukaryota</taxon>
        <taxon>Rhodophyta</taxon>
        <taxon>Stylonematophyceae</taxon>
        <taxon>Stylonematales</taxon>
        <taxon>Stylonemataceae</taxon>
        <taxon>Rhodosorus</taxon>
    </lineage>
</organism>
<dbReference type="FunFam" id="3.30.160.60:FF:000624">
    <property type="entry name" value="zinc finger protein 697"/>
    <property type="match status" value="1"/>
</dbReference>
<evidence type="ECO:0000313" key="10">
    <source>
        <dbReference type="Proteomes" id="UP001157974"/>
    </source>
</evidence>
<dbReference type="GO" id="GO:0005634">
    <property type="term" value="C:nucleus"/>
    <property type="evidence" value="ECO:0007669"/>
    <property type="project" value="UniProtKB-SubCell"/>
</dbReference>
<dbReference type="Proteomes" id="UP001157974">
    <property type="component" value="Unassembled WGS sequence"/>
</dbReference>
<evidence type="ECO:0000256" key="1">
    <source>
        <dbReference type="ARBA" id="ARBA00004123"/>
    </source>
</evidence>
<keyword evidence="4 7" id="KW-0863">Zinc-finger</keyword>